<sequence length="38" mass="4314">VTRSIVYYEASFLMNLGDVTCIFINVFPSVMIFYSCGI</sequence>
<feature type="transmembrane region" description="Helical" evidence="1">
    <location>
        <begin position="12"/>
        <end position="34"/>
    </location>
</feature>
<feature type="non-terminal residue" evidence="2">
    <location>
        <position position="1"/>
    </location>
</feature>
<evidence type="ECO:0000256" key="1">
    <source>
        <dbReference type="SAM" id="Phobius"/>
    </source>
</evidence>
<keyword evidence="1" id="KW-0472">Membrane</keyword>
<reference evidence="2" key="1">
    <citation type="submission" date="2016-04" db="EMBL/GenBank/DDBJ databases">
        <authorList>
            <person name="Calderon-Fernandez G.M.Sr."/>
        </authorList>
    </citation>
    <scope>NUCLEOTIDE SEQUENCE</scope>
    <source>
        <strain evidence="2">Int1</strain>
        <tissue evidence="2">Integument</tissue>
    </source>
</reference>
<name>A0A171AP87_TRIIF</name>
<keyword evidence="1" id="KW-1133">Transmembrane helix</keyword>
<reference evidence="2" key="2">
    <citation type="journal article" date="2017" name="J. Med. Entomol.">
        <title>Transcriptome Analysis of the Triatoma infestans (Hemiptera: Reduviidae) Integument.</title>
        <authorList>
            <person name="Calderon-Fernandez G.M."/>
            <person name="Moriconi D.E."/>
            <person name="Dulbecco A.B."/>
            <person name="Juarez M.P."/>
        </authorList>
    </citation>
    <scope>NUCLEOTIDE SEQUENCE</scope>
    <source>
        <strain evidence="2">Int1</strain>
        <tissue evidence="2">Integument</tissue>
    </source>
</reference>
<protein>
    <submittedName>
        <fullName evidence="2">Coiled-coil domain-containing protein 6 isoform x3</fullName>
    </submittedName>
</protein>
<organism evidence="2">
    <name type="scientific">Triatoma infestans</name>
    <name type="common">Assassin bug</name>
    <dbReference type="NCBI Taxonomy" id="30076"/>
    <lineage>
        <taxon>Eukaryota</taxon>
        <taxon>Metazoa</taxon>
        <taxon>Ecdysozoa</taxon>
        <taxon>Arthropoda</taxon>
        <taxon>Hexapoda</taxon>
        <taxon>Insecta</taxon>
        <taxon>Pterygota</taxon>
        <taxon>Neoptera</taxon>
        <taxon>Paraneoptera</taxon>
        <taxon>Hemiptera</taxon>
        <taxon>Heteroptera</taxon>
        <taxon>Panheteroptera</taxon>
        <taxon>Cimicomorpha</taxon>
        <taxon>Reduviidae</taxon>
        <taxon>Triatominae</taxon>
        <taxon>Triatoma</taxon>
    </lineage>
</organism>
<keyword evidence="1" id="KW-0812">Transmembrane</keyword>
<accession>A0A171AP87</accession>
<dbReference type="AlphaFoldDB" id="A0A171AP87"/>
<dbReference type="EMBL" id="GEMB01000817">
    <property type="protein sequence ID" value="JAS02323.1"/>
    <property type="molecule type" value="Transcribed_RNA"/>
</dbReference>
<proteinExistence type="predicted"/>
<evidence type="ECO:0000313" key="2">
    <source>
        <dbReference type="EMBL" id="JAS02323.1"/>
    </source>
</evidence>